<evidence type="ECO:0000313" key="1">
    <source>
        <dbReference type="EMBL" id="GAX87031.1"/>
    </source>
</evidence>
<dbReference type="InterPro" id="IPR009061">
    <property type="entry name" value="DNA-bd_dom_put_sf"/>
</dbReference>
<reference evidence="1 2" key="1">
    <citation type="journal article" date="2017" name="Syst. Appl. Microbiol.">
        <title>Lebetimonas natsushimae sp. nov., a novel strictly anaerobic, moderately thermophilic chemoautotroph isolated from a deep-sea hydrothermal vent polychaete nest in the Mid-Okinawa Trough.</title>
        <authorList>
            <person name="Nagata R."/>
            <person name="Takaki Y."/>
            <person name="Tame A."/>
            <person name="Nunoura T."/>
            <person name="Muto H."/>
            <person name="Mino S."/>
            <person name="Sawayama S."/>
            <person name="Takai K."/>
            <person name="Nakagawa S."/>
        </authorList>
    </citation>
    <scope>NUCLEOTIDE SEQUENCE [LARGE SCALE GENOMIC DNA]</scope>
    <source>
        <strain evidence="1 2">HS1857</strain>
    </source>
</reference>
<accession>A0A292YC21</accession>
<gene>
    <name evidence="1" type="ORF">LNAT_P0326</name>
</gene>
<protein>
    <submittedName>
        <fullName evidence="1">Prophage regulatory protein</fullName>
    </submittedName>
</protein>
<keyword evidence="2" id="KW-1185">Reference proteome</keyword>
<dbReference type="RefSeq" id="WP_096258187.1">
    <property type="nucleotide sequence ID" value="NZ_BDME01000001.1"/>
</dbReference>
<dbReference type="AlphaFoldDB" id="A0A292YC21"/>
<proteinExistence type="predicted"/>
<sequence>MKKLLTIKEVTKMVGFKTSTIYKFIKTKNFPKPVKIGKSSRWLLSDINQ</sequence>
<dbReference type="InterPro" id="IPR010260">
    <property type="entry name" value="AlpA"/>
</dbReference>
<comment type="caution">
    <text evidence="1">The sequence shown here is derived from an EMBL/GenBank/DDBJ whole genome shotgun (WGS) entry which is preliminary data.</text>
</comment>
<dbReference type="EMBL" id="BDME01000001">
    <property type="protein sequence ID" value="GAX87031.1"/>
    <property type="molecule type" value="Genomic_DNA"/>
</dbReference>
<organism evidence="1 2">
    <name type="scientific">Lebetimonas natsushimae</name>
    <dbReference type="NCBI Taxonomy" id="1936991"/>
    <lineage>
        <taxon>Bacteria</taxon>
        <taxon>Pseudomonadati</taxon>
        <taxon>Campylobacterota</taxon>
        <taxon>Epsilonproteobacteria</taxon>
        <taxon>Nautiliales</taxon>
        <taxon>Nautiliaceae</taxon>
        <taxon>Lebetimonas</taxon>
    </lineage>
</organism>
<dbReference type="SUPFAM" id="SSF46955">
    <property type="entry name" value="Putative DNA-binding domain"/>
    <property type="match status" value="1"/>
</dbReference>
<dbReference type="Proteomes" id="UP000217944">
    <property type="component" value="Unassembled WGS sequence"/>
</dbReference>
<evidence type="ECO:0000313" key="2">
    <source>
        <dbReference type="Proteomes" id="UP000217944"/>
    </source>
</evidence>
<dbReference type="Gene3D" id="1.10.238.160">
    <property type="match status" value="1"/>
</dbReference>
<dbReference type="Pfam" id="PF05930">
    <property type="entry name" value="Phage_AlpA"/>
    <property type="match status" value="1"/>
</dbReference>
<dbReference type="OrthoDB" id="8455288at2"/>
<name>A0A292YC21_9BACT</name>